<feature type="region of interest" description="Disordered" evidence="6">
    <location>
        <begin position="181"/>
        <end position="204"/>
    </location>
</feature>
<feature type="transmembrane region" description="Helical" evidence="7">
    <location>
        <begin position="315"/>
        <end position="336"/>
    </location>
</feature>
<keyword evidence="10" id="KW-1185">Reference proteome</keyword>
<feature type="domain" description="Major facilitator superfamily (MFS) profile" evidence="8">
    <location>
        <begin position="1"/>
        <end position="400"/>
    </location>
</feature>
<feature type="transmembrane region" description="Helical" evidence="7">
    <location>
        <begin position="30"/>
        <end position="50"/>
    </location>
</feature>
<feature type="transmembrane region" description="Helical" evidence="7">
    <location>
        <begin position="256"/>
        <end position="276"/>
    </location>
</feature>
<evidence type="ECO:0000256" key="2">
    <source>
        <dbReference type="ARBA" id="ARBA00022475"/>
    </source>
</evidence>
<feature type="transmembrane region" description="Helical" evidence="7">
    <location>
        <begin position="62"/>
        <end position="81"/>
    </location>
</feature>
<dbReference type="PATRIC" id="fig|1227456.3.peg.4094"/>
<keyword evidence="2" id="KW-1003">Cell membrane</keyword>
<reference evidence="9 10" key="1">
    <citation type="journal article" date="2014" name="PLoS Genet.">
        <title>Phylogenetically driven sequencing of extremely halophilic archaea reveals strategies for static and dynamic osmo-response.</title>
        <authorList>
            <person name="Becker E.A."/>
            <person name="Seitzer P.M."/>
            <person name="Tritt A."/>
            <person name="Larsen D."/>
            <person name="Krusor M."/>
            <person name="Yao A.I."/>
            <person name="Wu D."/>
            <person name="Madern D."/>
            <person name="Eisen J.A."/>
            <person name="Darling A.E."/>
            <person name="Facciotti M.T."/>
        </authorList>
    </citation>
    <scope>NUCLEOTIDE SEQUENCE [LARGE SCALE GENOMIC DNA]</scope>
    <source>
        <strain evidence="9 10">DSM 8989</strain>
    </source>
</reference>
<feature type="transmembrane region" description="Helical" evidence="7">
    <location>
        <begin position="222"/>
        <end position="244"/>
    </location>
</feature>
<evidence type="ECO:0000256" key="5">
    <source>
        <dbReference type="ARBA" id="ARBA00023136"/>
    </source>
</evidence>
<evidence type="ECO:0000259" key="8">
    <source>
        <dbReference type="PROSITE" id="PS50850"/>
    </source>
</evidence>
<gene>
    <name evidence="9" type="ORF">C450_20286</name>
</gene>
<accession>M0MQU8</accession>
<dbReference type="SUPFAM" id="SSF103473">
    <property type="entry name" value="MFS general substrate transporter"/>
    <property type="match status" value="1"/>
</dbReference>
<dbReference type="Proteomes" id="UP000011625">
    <property type="component" value="Unassembled WGS sequence"/>
</dbReference>
<dbReference type="PROSITE" id="PS50850">
    <property type="entry name" value="MFS"/>
    <property type="match status" value="1"/>
</dbReference>
<dbReference type="InterPro" id="IPR050189">
    <property type="entry name" value="MFS_Efflux_Transporters"/>
</dbReference>
<comment type="subcellular location">
    <subcellularLocation>
        <location evidence="1">Cell membrane</location>
        <topology evidence="1">Multi-pass membrane protein</topology>
    </subcellularLocation>
</comment>
<feature type="transmembrane region" description="Helical" evidence="7">
    <location>
        <begin position="125"/>
        <end position="148"/>
    </location>
</feature>
<feature type="transmembrane region" description="Helical" evidence="7">
    <location>
        <begin position="376"/>
        <end position="398"/>
    </location>
</feature>
<evidence type="ECO:0000313" key="10">
    <source>
        <dbReference type="Proteomes" id="UP000011625"/>
    </source>
</evidence>
<dbReference type="PANTHER" id="PTHR43124">
    <property type="entry name" value="PURINE EFFLUX PUMP PBUE"/>
    <property type="match status" value="1"/>
</dbReference>
<dbReference type="InterPro" id="IPR011701">
    <property type="entry name" value="MFS"/>
</dbReference>
<organism evidence="9 10">
    <name type="scientific">Halococcus salifodinae DSM 8989</name>
    <dbReference type="NCBI Taxonomy" id="1227456"/>
    <lineage>
        <taxon>Archaea</taxon>
        <taxon>Methanobacteriati</taxon>
        <taxon>Methanobacteriota</taxon>
        <taxon>Stenosarchaea group</taxon>
        <taxon>Halobacteria</taxon>
        <taxon>Halobacteriales</taxon>
        <taxon>Halococcaceae</taxon>
        <taxon>Halococcus</taxon>
    </lineage>
</organism>
<dbReference type="AlphaFoldDB" id="M0MQU8"/>
<proteinExistence type="predicted"/>
<dbReference type="GO" id="GO:0005886">
    <property type="term" value="C:plasma membrane"/>
    <property type="evidence" value="ECO:0007669"/>
    <property type="project" value="UniProtKB-SubCell"/>
</dbReference>
<feature type="transmembrane region" description="Helical" evidence="7">
    <location>
        <begin position="348"/>
        <end position="370"/>
    </location>
</feature>
<evidence type="ECO:0000256" key="3">
    <source>
        <dbReference type="ARBA" id="ARBA00022692"/>
    </source>
</evidence>
<keyword evidence="4 7" id="KW-1133">Transmembrane helix</keyword>
<dbReference type="EMBL" id="AOME01000104">
    <property type="protein sequence ID" value="EMA48087.1"/>
    <property type="molecule type" value="Genomic_DNA"/>
</dbReference>
<dbReference type="STRING" id="1227456.C450_20286"/>
<evidence type="ECO:0000256" key="7">
    <source>
        <dbReference type="SAM" id="Phobius"/>
    </source>
</evidence>
<dbReference type="InterPro" id="IPR020846">
    <property type="entry name" value="MFS_dom"/>
</dbReference>
<keyword evidence="3 7" id="KW-0812">Transmembrane</keyword>
<feature type="transmembrane region" description="Helical" evidence="7">
    <location>
        <begin position="288"/>
        <end position="309"/>
    </location>
</feature>
<evidence type="ECO:0000256" key="6">
    <source>
        <dbReference type="SAM" id="MobiDB-lite"/>
    </source>
</evidence>
<evidence type="ECO:0000256" key="4">
    <source>
        <dbReference type="ARBA" id="ARBA00022989"/>
    </source>
</evidence>
<feature type="transmembrane region" description="Helical" evidence="7">
    <location>
        <begin position="154"/>
        <end position="174"/>
    </location>
</feature>
<sequence>MWLITVAHAVNEFYSVALPPILPLLVNDFAITYGEAGALLTIFFATYSIFQLPAGVLADRIGQRWLLAGGMIVLSAGILIAASAQGYWTLVIAEVIAGIGGSTYHPSGMSIISDLESGATEGKAMGIHGLGGVVGTALAPALVGGLAALFDWRLALTVSAGVGVVYAVVFLAAFHPKSRSDGNAPIEPDGGTDERAAPRSPEESDGWVADLTSLISVPLEPWVAVLFLANLAIATELGAVRTFATSFLVEQAGTTAGVANAIFFVLLVGAGISSLAAGSLADSMDRRALGFGALAASTIVLGATAVVPLVPIVLFGWFFLLGIAMWAALPAMNAITSQYSERRFSGSLFGVMLTAGSLGGAIGPLLFGVAAERFGLGAAFPLVAIISAGGAIAFLGMYRI</sequence>
<evidence type="ECO:0000313" key="9">
    <source>
        <dbReference type="EMBL" id="EMA48087.1"/>
    </source>
</evidence>
<dbReference type="PANTHER" id="PTHR43124:SF3">
    <property type="entry name" value="CHLORAMPHENICOL EFFLUX PUMP RV0191"/>
    <property type="match status" value="1"/>
</dbReference>
<dbReference type="Gene3D" id="1.20.1250.20">
    <property type="entry name" value="MFS general substrate transporter like domains"/>
    <property type="match status" value="2"/>
</dbReference>
<keyword evidence="5 7" id="KW-0472">Membrane</keyword>
<protein>
    <submittedName>
        <fullName evidence="9">Major facilitator superfamily protein</fullName>
    </submittedName>
</protein>
<dbReference type="GO" id="GO:0022857">
    <property type="term" value="F:transmembrane transporter activity"/>
    <property type="evidence" value="ECO:0007669"/>
    <property type="project" value="InterPro"/>
</dbReference>
<feature type="transmembrane region" description="Helical" evidence="7">
    <location>
        <begin position="87"/>
        <end position="104"/>
    </location>
</feature>
<dbReference type="Pfam" id="PF07690">
    <property type="entry name" value="MFS_1"/>
    <property type="match status" value="1"/>
</dbReference>
<evidence type="ECO:0000256" key="1">
    <source>
        <dbReference type="ARBA" id="ARBA00004651"/>
    </source>
</evidence>
<feature type="compositionally biased region" description="Basic and acidic residues" evidence="6">
    <location>
        <begin position="192"/>
        <end position="202"/>
    </location>
</feature>
<dbReference type="InterPro" id="IPR036259">
    <property type="entry name" value="MFS_trans_sf"/>
</dbReference>
<name>M0MQU8_9EURY</name>
<comment type="caution">
    <text evidence="9">The sequence shown here is derived from an EMBL/GenBank/DDBJ whole genome shotgun (WGS) entry which is preliminary data.</text>
</comment>